<dbReference type="InterPro" id="IPR016068">
    <property type="entry name" value="Translin_N"/>
</dbReference>
<feature type="region of interest" description="Disordered" evidence="6">
    <location>
        <begin position="195"/>
        <end position="218"/>
    </location>
</feature>
<gene>
    <name evidence="8" type="ORF">Dda_8704</name>
</gene>
<evidence type="ECO:0000256" key="3">
    <source>
        <dbReference type="ARBA" id="ARBA00005902"/>
    </source>
</evidence>
<evidence type="ECO:0000256" key="1">
    <source>
        <dbReference type="ARBA" id="ARBA00004123"/>
    </source>
</evidence>
<reference evidence="8" key="1">
    <citation type="submission" date="2023-01" db="EMBL/GenBank/DDBJ databases">
        <title>The chitinases involved in constricting ring structure development in the nematode-trapping fungus Drechslerella dactyloides.</title>
        <authorList>
            <person name="Wang R."/>
            <person name="Zhang L."/>
            <person name="Tang P."/>
            <person name="Li S."/>
            <person name="Liang L."/>
        </authorList>
    </citation>
    <scope>NUCLEOTIDE SEQUENCE</scope>
    <source>
        <strain evidence="8">YMF1.00031</strain>
    </source>
</reference>
<evidence type="ECO:0000256" key="6">
    <source>
        <dbReference type="SAM" id="MobiDB-lite"/>
    </source>
</evidence>
<protein>
    <recommendedName>
        <fullName evidence="7">H-type lectin domain-containing protein</fullName>
    </recommendedName>
</protein>
<dbReference type="SUPFAM" id="SSF74784">
    <property type="entry name" value="Translin"/>
    <property type="match status" value="1"/>
</dbReference>
<proteinExistence type="inferred from homology"/>
<dbReference type="Pfam" id="PF09458">
    <property type="entry name" value="H_lectin"/>
    <property type="match status" value="1"/>
</dbReference>
<organism evidence="8 9">
    <name type="scientific">Drechslerella dactyloides</name>
    <name type="common">Nematode-trapping fungus</name>
    <name type="synonym">Arthrobotrys dactyloides</name>
    <dbReference type="NCBI Taxonomy" id="74499"/>
    <lineage>
        <taxon>Eukaryota</taxon>
        <taxon>Fungi</taxon>
        <taxon>Dikarya</taxon>
        <taxon>Ascomycota</taxon>
        <taxon>Pezizomycotina</taxon>
        <taxon>Orbiliomycetes</taxon>
        <taxon>Orbiliales</taxon>
        <taxon>Orbiliaceae</taxon>
        <taxon>Drechslerella</taxon>
    </lineage>
</organism>
<accession>A0AAD6IQT2</accession>
<dbReference type="Gene3D" id="2.60.40.2080">
    <property type="match status" value="1"/>
</dbReference>
<evidence type="ECO:0000259" key="7">
    <source>
        <dbReference type="Pfam" id="PF09458"/>
    </source>
</evidence>
<feature type="compositionally biased region" description="Basic and acidic residues" evidence="6">
    <location>
        <begin position="389"/>
        <end position="400"/>
    </location>
</feature>
<keyword evidence="5" id="KW-0539">Nucleus</keyword>
<evidence type="ECO:0000256" key="4">
    <source>
        <dbReference type="ARBA" id="ARBA00022490"/>
    </source>
</evidence>
<dbReference type="Gene3D" id="1.20.58.190">
    <property type="entry name" value="Translin, domain 1"/>
    <property type="match status" value="1"/>
</dbReference>
<dbReference type="InterPro" id="IPR036081">
    <property type="entry name" value="Translin_sf"/>
</dbReference>
<comment type="subcellular location">
    <subcellularLocation>
        <location evidence="2">Cytoplasm</location>
    </subcellularLocation>
    <subcellularLocation>
        <location evidence="1">Nucleus</location>
    </subcellularLocation>
</comment>
<keyword evidence="4" id="KW-0963">Cytoplasm</keyword>
<dbReference type="Gene3D" id="1.20.58.200">
    <property type="entry name" value="Translin, domain 2"/>
    <property type="match status" value="1"/>
</dbReference>
<evidence type="ECO:0000313" key="8">
    <source>
        <dbReference type="EMBL" id="KAJ6256835.1"/>
    </source>
</evidence>
<dbReference type="Proteomes" id="UP001221413">
    <property type="component" value="Unassembled WGS sequence"/>
</dbReference>
<dbReference type="GO" id="GO:0043565">
    <property type="term" value="F:sequence-specific DNA binding"/>
    <property type="evidence" value="ECO:0007669"/>
    <property type="project" value="InterPro"/>
</dbReference>
<name>A0AAD6IQT2_DREDA</name>
<evidence type="ECO:0000256" key="2">
    <source>
        <dbReference type="ARBA" id="ARBA00004496"/>
    </source>
</evidence>
<dbReference type="Pfam" id="PF01997">
    <property type="entry name" value="Translin"/>
    <property type="match status" value="1"/>
</dbReference>
<dbReference type="PANTHER" id="PTHR10741">
    <property type="entry name" value="TRANSLIN AND TRANSLIN ASSOCIATED PROTEIN X"/>
    <property type="match status" value="1"/>
</dbReference>
<keyword evidence="9" id="KW-1185">Reference proteome</keyword>
<dbReference type="GO" id="GO:0030246">
    <property type="term" value="F:carbohydrate binding"/>
    <property type="evidence" value="ECO:0007669"/>
    <property type="project" value="InterPro"/>
</dbReference>
<dbReference type="EMBL" id="JAQGDS010000012">
    <property type="protein sequence ID" value="KAJ6256835.1"/>
    <property type="molecule type" value="Genomic_DNA"/>
</dbReference>
<sequence length="525" mass="57865">MADLLEAVNELVVNLDVHSEVIQEIRVELQKGLKRGGLDTSAIDGLLKNVSESNLQLRRTAAKMQARRITDSRPSYGLRDKVFLGGERKEDENKNTVDDLAGRVADLEAQLTRLRAETPQEVVFDGGSWSTGRLSRDQDKYHEIKARIDFSKTFSSVPLVTASISGADVESKANFRVSTLVLDVDLKGFNVHRGGHKPYPASHSHDRQNDGNTAPPPTGPYIGMFTGFRDELDEHHDRRERIIKASRDITAASKKMIFALHRLRPVRLPLYTVAEHITAEIHTHESRVQTLLASLLPDLQGINARRYTRQYSPGVQEYLEAVGFRHYLVTGEVISWETAGWYVCGLNGDAVLNIKKETKESVTGDVEMVDAVPTTTIDDGGATGEDGGEGEKGTEEKKEVQGITLTREDYVLGLFDMTGEMMRFAITSVATTPLSQLLPSVDDANANAASTPQMLLRDLRVLRLAFESLGLGNSPFGREAEKKLEVMRESVGKVEYAFYGMVVRGRERPEGWVADAGAGAGGGEE</sequence>
<dbReference type="GO" id="GO:0005737">
    <property type="term" value="C:cytoplasm"/>
    <property type="evidence" value="ECO:0007669"/>
    <property type="project" value="UniProtKB-SubCell"/>
</dbReference>
<dbReference type="InterPro" id="IPR016069">
    <property type="entry name" value="Translin_C"/>
</dbReference>
<evidence type="ECO:0000313" key="9">
    <source>
        <dbReference type="Proteomes" id="UP001221413"/>
    </source>
</evidence>
<dbReference type="AlphaFoldDB" id="A0AAD6IQT2"/>
<dbReference type="GO" id="GO:0005634">
    <property type="term" value="C:nucleus"/>
    <property type="evidence" value="ECO:0007669"/>
    <property type="project" value="UniProtKB-SubCell"/>
</dbReference>
<dbReference type="InterPro" id="IPR019019">
    <property type="entry name" value="H-type_lectin_domain"/>
</dbReference>
<feature type="region of interest" description="Disordered" evidence="6">
    <location>
        <begin position="374"/>
        <end position="400"/>
    </location>
</feature>
<dbReference type="InterPro" id="IPR037221">
    <property type="entry name" value="H-type_lectin_dom_sf"/>
</dbReference>
<comment type="caution">
    <text evidence="8">The sequence shown here is derived from an EMBL/GenBank/DDBJ whole genome shotgun (WGS) entry which is preliminary data.</text>
</comment>
<evidence type="ECO:0000256" key="5">
    <source>
        <dbReference type="ARBA" id="ARBA00023242"/>
    </source>
</evidence>
<dbReference type="CDD" id="cd14820">
    <property type="entry name" value="TRAX"/>
    <property type="match status" value="1"/>
</dbReference>
<dbReference type="SUPFAM" id="SSF141086">
    <property type="entry name" value="Agglutinin HPA-like"/>
    <property type="match status" value="1"/>
</dbReference>
<feature type="domain" description="H-type lectin" evidence="7">
    <location>
        <begin position="146"/>
        <end position="192"/>
    </location>
</feature>
<dbReference type="GO" id="GO:0007155">
    <property type="term" value="P:cell adhesion"/>
    <property type="evidence" value="ECO:0007669"/>
    <property type="project" value="InterPro"/>
</dbReference>
<comment type="similarity">
    <text evidence="3">Belongs to the translin family.</text>
</comment>
<dbReference type="InterPro" id="IPR002848">
    <property type="entry name" value="Translin_fam"/>
</dbReference>